<dbReference type="EMBL" id="BAAAEM010000003">
    <property type="protein sequence ID" value="GAA0481535.1"/>
    <property type="molecule type" value="Genomic_DNA"/>
</dbReference>
<dbReference type="SUPFAM" id="SSF56935">
    <property type="entry name" value="Porins"/>
    <property type="match status" value="1"/>
</dbReference>
<evidence type="ECO:0000256" key="12">
    <source>
        <dbReference type="RuleBase" id="RU003357"/>
    </source>
</evidence>
<evidence type="ECO:0000256" key="9">
    <source>
        <dbReference type="ARBA" id="ARBA00023136"/>
    </source>
</evidence>
<organism evidence="16 17">
    <name type="scientific">Parasphingorhabdus litoris</name>
    <dbReference type="NCBI Taxonomy" id="394733"/>
    <lineage>
        <taxon>Bacteria</taxon>
        <taxon>Pseudomonadati</taxon>
        <taxon>Pseudomonadota</taxon>
        <taxon>Alphaproteobacteria</taxon>
        <taxon>Sphingomonadales</taxon>
        <taxon>Sphingomonadaceae</taxon>
        <taxon>Parasphingorhabdus</taxon>
    </lineage>
</organism>
<sequence length="747" mass="80647">MQAKTKIPLAFLLVTTSLSSVGSEVYAQGGEQVNSDDIIIVTARGREESLIEAPLSTTVFSGEDIEAAGIDRVDDFLGLTPGVSIANSQDSGTNFITIRGVSQTRNGQPPVAVLIDGVLQVNSRSFDQPLYEVESIEVLRGPQGALYGRNATNGAIIINTKDPSDEFSGYVKGGYGSGEEYSVEGSVSGPLVEDMLGLRVSGRYYSRDGYFTNVVLDDEVGFYDEFNVKGHLRFTPSDELTIDLRATHTENDGDALNYTFQGVTTDPVTGEVIGFASLADANAVQRRFSANNRGFDDRKVSQISLLINYDLGFGNLSSATAWDKLRQSIGGDQFPYSANTTVNPGISFSDGTQTQFVDVEAVSQEIRLTSYDDSALRWMVGGYYLNINRFISSSTGDDLGLGVLPVLRVPFLGNAVNPTNGFIADDNDDRAWALFFNAAYDVTDQLEIAVAGRYDEDRRKQTVSLQNGFFDAAGNLLAPQGTPGAVNRRTFSRFQPKVSARYLATDDFSIYASWGRGFRSGQFNQNGVAAAAAGAGLVGVTDIYDQENTETLEAGLKFNLPGRLTISAGAYHTTVENAPYFVFVGAVGAQILVGIDEVEIHGGELELSANLADGLDLDLGLAISDSEIKDYSLDPTLVGNKAPYVPNASFNAGLQYRTAIAGSVGFFGRMDYEVRGRQFWDPENSTARRSLDLVGLRAGIEDVNGKWSLIGSVENVNDLAYNSEYVTGGFAHAASPRIWRIEGRINF</sequence>
<keyword evidence="2 11" id="KW-0813">Transport</keyword>
<comment type="similarity">
    <text evidence="11 12">Belongs to the TonB-dependent receptor family.</text>
</comment>
<dbReference type="PANTHER" id="PTHR32552:SF81">
    <property type="entry name" value="TONB-DEPENDENT OUTER MEMBRANE RECEPTOR"/>
    <property type="match status" value="1"/>
</dbReference>
<dbReference type="InterPro" id="IPR036942">
    <property type="entry name" value="Beta-barrel_TonB_sf"/>
</dbReference>
<comment type="subcellular location">
    <subcellularLocation>
        <location evidence="1 11">Cell outer membrane</location>
        <topology evidence="1 11">Multi-pass membrane protein</topology>
    </subcellularLocation>
</comment>
<dbReference type="PROSITE" id="PS52016">
    <property type="entry name" value="TONB_DEPENDENT_REC_3"/>
    <property type="match status" value="1"/>
</dbReference>
<evidence type="ECO:0000256" key="1">
    <source>
        <dbReference type="ARBA" id="ARBA00004571"/>
    </source>
</evidence>
<evidence type="ECO:0000259" key="15">
    <source>
        <dbReference type="Pfam" id="PF07715"/>
    </source>
</evidence>
<keyword evidence="9 11" id="KW-0472">Membrane</keyword>
<dbReference type="CDD" id="cd01347">
    <property type="entry name" value="ligand_gated_channel"/>
    <property type="match status" value="1"/>
</dbReference>
<feature type="chain" id="PRO_5045704454" evidence="13">
    <location>
        <begin position="28"/>
        <end position="747"/>
    </location>
</feature>
<evidence type="ECO:0000313" key="17">
    <source>
        <dbReference type="Proteomes" id="UP001500713"/>
    </source>
</evidence>
<evidence type="ECO:0000256" key="8">
    <source>
        <dbReference type="ARBA" id="ARBA00023077"/>
    </source>
</evidence>
<dbReference type="PANTHER" id="PTHR32552">
    <property type="entry name" value="FERRICHROME IRON RECEPTOR-RELATED"/>
    <property type="match status" value="1"/>
</dbReference>
<evidence type="ECO:0000256" key="5">
    <source>
        <dbReference type="ARBA" id="ARBA00022692"/>
    </source>
</evidence>
<evidence type="ECO:0000313" key="16">
    <source>
        <dbReference type="EMBL" id="GAA0481535.1"/>
    </source>
</evidence>
<comment type="caution">
    <text evidence="16">The sequence shown here is derived from an EMBL/GenBank/DDBJ whole genome shotgun (WGS) entry which is preliminary data.</text>
</comment>
<feature type="domain" description="TonB-dependent receptor plug" evidence="15">
    <location>
        <begin position="50"/>
        <end position="155"/>
    </location>
</feature>
<reference evidence="16 17" key="1">
    <citation type="journal article" date="2019" name="Int. J. Syst. Evol. Microbiol.">
        <title>The Global Catalogue of Microorganisms (GCM) 10K type strain sequencing project: providing services to taxonomists for standard genome sequencing and annotation.</title>
        <authorList>
            <consortium name="The Broad Institute Genomics Platform"/>
            <consortium name="The Broad Institute Genome Sequencing Center for Infectious Disease"/>
            <person name="Wu L."/>
            <person name="Ma J."/>
        </authorList>
    </citation>
    <scope>NUCLEOTIDE SEQUENCE [LARGE SCALE GENOMIC DNA]</scope>
    <source>
        <strain evidence="16 17">JCM 14162</strain>
    </source>
</reference>
<dbReference type="Pfam" id="PF00593">
    <property type="entry name" value="TonB_dep_Rec_b-barrel"/>
    <property type="match status" value="1"/>
</dbReference>
<keyword evidence="6" id="KW-0408">Iron</keyword>
<evidence type="ECO:0000256" key="6">
    <source>
        <dbReference type="ARBA" id="ARBA00023004"/>
    </source>
</evidence>
<dbReference type="InterPro" id="IPR000531">
    <property type="entry name" value="Beta-barrel_TonB"/>
</dbReference>
<gene>
    <name evidence="16" type="ORF">GCM10009096_24650</name>
</gene>
<dbReference type="InterPro" id="IPR012910">
    <property type="entry name" value="Plug_dom"/>
</dbReference>
<evidence type="ECO:0000256" key="13">
    <source>
        <dbReference type="SAM" id="SignalP"/>
    </source>
</evidence>
<protein>
    <submittedName>
        <fullName evidence="16">TonB-dependent receptor</fullName>
    </submittedName>
</protein>
<keyword evidence="17" id="KW-1185">Reference proteome</keyword>
<evidence type="ECO:0000256" key="2">
    <source>
        <dbReference type="ARBA" id="ARBA00022448"/>
    </source>
</evidence>
<evidence type="ECO:0000259" key="14">
    <source>
        <dbReference type="Pfam" id="PF00593"/>
    </source>
</evidence>
<keyword evidence="4" id="KW-0410">Iron transport</keyword>
<evidence type="ECO:0000256" key="11">
    <source>
        <dbReference type="PROSITE-ProRule" id="PRU01360"/>
    </source>
</evidence>
<dbReference type="Proteomes" id="UP001500713">
    <property type="component" value="Unassembled WGS sequence"/>
</dbReference>
<evidence type="ECO:0000256" key="4">
    <source>
        <dbReference type="ARBA" id="ARBA00022496"/>
    </source>
</evidence>
<keyword evidence="10 11" id="KW-0998">Cell outer membrane</keyword>
<keyword evidence="5 11" id="KW-0812">Transmembrane</keyword>
<accession>A0ABN1AQT8</accession>
<feature type="domain" description="TonB-dependent receptor-like beta-barrel" evidence="14">
    <location>
        <begin position="247"/>
        <end position="716"/>
    </location>
</feature>
<evidence type="ECO:0000256" key="10">
    <source>
        <dbReference type="ARBA" id="ARBA00023237"/>
    </source>
</evidence>
<dbReference type="Gene3D" id="2.40.170.20">
    <property type="entry name" value="TonB-dependent receptor, beta-barrel domain"/>
    <property type="match status" value="1"/>
</dbReference>
<keyword evidence="8 12" id="KW-0798">TonB box</keyword>
<keyword evidence="13" id="KW-0732">Signal</keyword>
<name>A0ABN1AQT8_9SPHN</name>
<dbReference type="InterPro" id="IPR039426">
    <property type="entry name" value="TonB-dep_rcpt-like"/>
</dbReference>
<feature type="signal peptide" evidence="13">
    <location>
        <begin position="1"/>
        <end position="27"/>
    </location>
</feature>
<evidence type="ECO:0000256" key="7">
    <source>
        <dbReference type="ARBA" id="ARBA00023065"/>
    </source>
</evidence>
<keyword evidence="3 11" id="KW-1134">Transmembrane beta strand</keyword>
<dbReference type="Pfam" id="PF07715">
    <property type="entry name" value="Plug"/>
    <property type="match status" value="1"/>
</dbReference>
<keyword evidence="7" id="KW-0406">Ion transport</keyword>
<evidence type="ECO:0000256" key="3">
    <source>
        <dbReference type="ARBA" id="ARBA00022452"/>
    </source>
</evidence>
<keyword evidence="16" id="KW-0675">Receptor</keyword>
<proteinExistence type="inferred from homology"/>